<dbReference type="SUPFAM" id="SSF55021">
    <property type="entry name" value="ACT-like"/>
    <property type="match status" value="2"/>
</dbReference>
<dbReference type="AlphaFoldDB" id="A0A1J4TN15"/>
<evidence type="ECO:0000256" key="7">
    <source>
        <dbReference type="ARBA" id="ARBA00048670"/>
    </source>
</evidence>
<dbReference type="InterPro" id="IPR004789">
    <property type="entry name" value="Acetalactate_synth_ssu"/>
</dbReference>
<evidence type="ECO:0000256" key="3">
    <source>
        <dbReference type="ARBA" id="ARBA00006341"/>
    </source>
</evidence>
<dbReference type="PANTHER" id="PTHR30239">
    <property type="entry name" value="ACETOLACTATE SYNTHASE SMALL SUBUNIT"/>
    <property type="match status" value="1"/>
</dbReference>
<keyword evidence="8" id="KW-0808">Transferase</keyword>
<dbReference type="Proteomes" id="UP000183120">
    <property type="component" value="Unassembled WGS sequence"/>
</dbReference>
<sequence>MTKDSNLSTIIVWVQNNPGVLFKLSGLIRRRRFNIESLTVSHTEKPGISRFTILVRGNKKTVEKMSKQLYRIVEVVKIRESYDKEIVARELCLIKVDTSKKEDRSDIMETAKHFRVKVVQIKPKYTIFELTGNEDKIDAFYENMKKYRIMEFVRTGRTAVFK</sequence>
<dbReference type="InterPro" id="IPR002912">
    <property type="entry name" value="ACT_dom"/>
</dbReference>
<keyword evidence="5 8" id="KW-0028">Amino-acid biosynthesis</keyword>
<dbReference type="CDD" id="cd04878">
    <property type="entry name" value="ACT_AHAS"/>
    <property type="match status" value="1"/>
</dbReference>
<dbReference type="GO" id="GO:0003984">
    <property type="term" value="F:acetolactate synthase activity"/>
    <property type="evidence" value="ECO:0007669"/>
    <property type="project" value="UniProtKB-UniRule"/>
</dbReference>
<dbReference type="InterPro" id="IPR054480">
    <property type="entry name" value="AHAS_small-like_ACT"/>
</dbReference>
<comment type="caution">
    <text evidence="10">The sequence shown here is derived from an EMBL/GenBank/DDBJ whole genome shotgun (WGS) entry which is preliminary data.</text>
</comment>
<keyword evidence="6 8" id="KW-0100">Branched-chain amino acid biosynthesis</keyword>
<evidence type="ECO:0000256" key="4">
    <source>
        <dbReference type="ARBA" id="ARBA00011744"/>
    </source>
</evidence>
<dbReference type="InterPro" id="IPR039557">
    <property type="entry name" value="AHAS_ACT"/>
</dbReference>
<evidence type="ECO:0000256" key="5">
    <source>
        <dbReference type="ARBA" id="ARBA00022605"/>
    </source>
</evidence>
<dbReference type="InterPro" id="IPR045865">
    <property type="entry name" value="ACT-like_dom_sf"/>
</dbReference>
<comment type="catalytic activity">
    <reaction evidence="7 8">
        <text>2 pyruvate + H(+) = (2S)-2-acetolactate + CO2</text>
        <dbReference type="Rhea" id="RHEA:25249"/>
        <dbReference type="ChEBI" id="CHEBI:15361"/>
        <dbReference type="ChEBI" id="CHEBI:15378"/>
        <dbReference type="ChEBI" id="CHEBI:16526"/>
        <dbReference type="ChEBI" id="CHEBI:58476"/>
        <dbReference type="EC" id="2.2.1.6"/>
    </reaction>
</comment>
<dbReference type="UniPathway" id="UPA00047">
    <property type="reaction ID" value="UER00055"/>
</dbReference>
<comment type="pathway">
    <text evidence="1 8">Amino-acid biosynthesis; L-isoleucine biosynthesis; L-isoleucine from 2-oxobutanoate: step 1/4.</text>
</comment>
<dbReference type="NCBIfam" id="TIGR00119">
    <property type="entry name" value="acolac_sm"/>
    <property type="match status" value="1"/>
</dbReference>
<feature type="domain" description="ACT" evidence="9">
    <location>
        <begin position="9"/>
        <end position="83"/>
    </location>
</feature>
<proteinExistence type="inferred from homology"/>
<dbReference type="Pfam" id="PF22629">
    <property type="entry name" value="ACT_AHAS_ss"/>
    <property type="match status" value="1"/>
</dbReference>
<comment type="pathway">
    <text evidence="2 8">Amino-acid biosynthesis; L-valine biosynthesis; L-valine from pyruvate: step 1/4.</text>
</comment>
<comment type="subunit">
    <text evidence="4 8">Dimer of large and small chains.</text>
</comment>
<protein>
    <recommendedName>
        <fullName evidence="8">Acetolactate synthase small subunit</fullName>
        <shortName evidence="8">AHAS</shortName>
        <shortName evidence="8">ALS</shortName>
        <ecNumber evidence="8">2.2.1.6</ecNumber>
    </recommendedName>
    <alternativeName>
        <fullName evidence="8">Acetohydroxy-acid synthase small subunit</fullName>
    </alternativeName>
</protein>
<evidence type="ECO:0000256" key="2">
    <source>
        <dbReference type="ARBA" id="ARBA00005025"/>
    </source>
</evidence>
<evidence type="ECO:0000256" key="1">
    <source>
        <dbReference type="ARBA" id="ARBA00004974"/>
    </source>
</evidence>
<dbReference type="Gene3D" id="3.30.70.1150">
    <property type="entry name" value="ACT-like. Chain A, domain 2"/>
    <property type="match status" value="1"/>
</dbReference>
<dbReference type="InterPro" id="IPR019455">
    <property type="entry name" value="Acetolactate_synth_ssu_C"/>
</dbReference>
<dbReference type="STRING" id="1805209.AUJ73_03590"/>
<accession>A0A1J4TN15</accession>
<dbReference type="GO" id="GO:1990610">
    <property type="term" value="F:acetolactate synthase regulator activity"/>
    <property type="evidence" value="ECO:0007669"/>
    <property type="project" value="UniProtKB-UniRule"/>
</dbReference>
<organism evidence="10 11">
    <name type="scientific">Candidatus Gottesmanbacteria bacterium CG1_02_37_22</name>
    <dbReference type="NCBI Taxonomy" id="1805209"/>
    <lineage>
        <taxon>Bacteria</taxon>
        <taxon>Candidatus Gottesmaniibacteriota</taxon>
    </lineage>
</organism>
<dbReference type="UniPathway" id="UPA00049">
    <property type="reaction ID" value="UER00059"/>
</dbReference>
<reference evidence="10 11" key="1">
    <citation type="journal article" date="2016" name="Environ. Microbiol.">
        <title>Genomic resolution of a cold subsurface aquifer community provides metabolic insights for novel microbes adapted to high CO concentrations.</title>
        <authorList>
            <person name="Probst A.J."/>
            <person name="Castelle C.J."/>
            <person name="Singh A."/>
            <person name="Brown C.T."/>
            <person name="Anantharaman K."/>
            <person name="Sharon I."/>
            <person name="Hug L.A."/>
            <person name="Burstein D."/>
            <person name="Emerson J.B."/>
            <person name="Thomas B.C."/>
            <person name="Banfield J.F."/>
        </authorList>
    </citation>
    <scope>NUCLEOTIDE SEQUENCE [LARGE SCALE GENOMIC DNA]</scope>
    <source>
        <strain evidence="10">CG1_02_37_22</strain>
    </source>
</reference>
<evidence type="ECO:0000256" key="8">
    <source>
        <dbReference type="RuleBase" id="RU368092"/>
    </source>
</evidence>
<evidence type="ECO:0000313" key="11">
    <source>
        <dbReference type="Proteomes" id="UP000183120"/>
    </source>
</evidence>
<dbReference type="PANTHER" id="PTHR30239:SF0">
    <property type="entry name" value="ACETOLACTATE SYNTHASE SMALL SUBUNIT 1, CHLOROPLASTIC"/>
    <property type="match status" value="1"/>
</dbReference>
<name>A0A1J4TN15_9BACT</name>
<evidence type="ECO:0000256" key="6">
    <source>
        <dbReference type="ARBA" id="ARBA00023304"/>
    </source>
</evidence>
<comment type="function">
    <text evidence="8">Catalyzes the conversion of 2 pyruvate molecules into acetolactate in the first common step of the biosynthetic pathway of the branched-amino acids such as leucine, isoleucine, and valine.</text>
</comment>
<dbReference type="GO" id="GO:0005829">
    <property type="term" value="C:cytosol"/>
    <property type="evidence" value="ECO:0007669"/>
    <property type="project" value="TreeGrafter"/>
</dbReference>
<comment type="similarity">
    <text evidence="3 8">Belongs to the acetolactate synthase small subunit family.</text>
</comment>
<dbReference type="EC" id="2.2.1.6" evidence="8"/>
<dbReference type="PROSITE" id="PS51671">
    <property type="entry name" value="ACT"/>
    <property type="match status" value="1"/>
</dbReference>
<gene>
    <name evidence="10" type="ORF">AUJ73_03590</name>
</gene>
<dbReference type="Pfam" id="PF10369">
    <property type="entry name" value="ALS_ss_C"/>
    <property type="match status" value="1"/>
</dbReference>
<dbReference type="NCBIfam" id="NF008864">
    <property type="entry name" value="PRK11895.1"/>
    <property type="match status" value="1"/>
</dbReference>
<dbReference type="Gene3D" id="3.30.70.260">
    <property type="match status" value="1"/>
</dbReference>
<dbReference type="InterPro" id="IPR027271">
    <property type="entry name" value="Acetolactate_synth/TF_NikR_C"/>
</dbReference>
<evidence type="ECO:0000313" key="10">
    <source>
        <dbReference type="EMBL" id="OIO13564.1"/>
    </source>
</evidence>
<dbReference type="EMBL" id="MNUY01000055">
    <property type="protein sequence ID" value="OIO13564.1"/>
    <property type="molecule type" value="Genomic_DNA"/>
</dbReference>
<dbReference type="GO" id="GO:0009097">
    <property type="term" value="P:isoleucine biosynthetic process"/>
    <property type="evidence" value="ECO:0007669"/>
    <property type="project" value="UniProtKB-UniRule"/>
</dbReference>
<dbReference type="GO" id="GO:0009099">
    <property type="term" value="P:L-valine biosynthetic process"/>
    <property type="evidence" value="ECO:0007669"/>
    <property type="project" value="UniProtKB-UniRule"/>
</dbReference>
<evidence type="ECO:0000259" key="9">
    <source>
        <dbReference type="PROSITE" id="PS51671"/>
    </source>
</evidence>